<feature type="compositionally biased region" description="Basic and acidic residues" evidence="1">
    <location>
        <begin position="587"/>
        <end position="600"/>
    </location>
</feature>
<evidence type="ECO:0008006" key="4">
    <source>
        <dbReference type="Google" id="ProtNLM"/>
    </source>
</evidence>
<feature type="region of interest" description="Disordered" evidence="1">
    <location>
        <begin position="383"/>
        <end position="447"/>
    </location>
</feature>
<comment type="caution">
    <text evidence="2">The sequence shown here is derived from an EMBL/GenBank/DDBJ whole genome shotgun (WGS) entry which is preliminary data.</text>
</comment>
<accession>A0A1V9Y1V2</accession>
<dbReference type="AlphaFoldDB" id="A0A1V9Y1V2"/>
<keyword evidence="3" id="KW-1185">Reference proteome</keyword>
<feature type="compositionally biased region" description="Basic and acidic residues" evidence="1">
    <location>
        <begin position="556"/>
        <end position="570"/>
    </location>
</feature>
<gene>
    <name evidence="2" type="ORF">BIW11_05575</name>
</gene>
<evidence type="ECO:0000313" key="3">
    <source>
        <dbReference type="Proteomes" id="UP000192247"/>
    </source>
</evidence>
<feature type="compositionally biased region" description="Basic and acidic residues" evidence="1">
    <location>
        <begin position="393"/>
        <end position="418"/>
    </location>
</feature>
<organism evidence="2 3">
    <name type="scientific">Tropilaelaps mercedesae</name>
    <dbReference type="NCBI Taxonomy" id="418985"/>
    <lineage>
        <taxon>Eukaryota</taxon>
        <taxon>Metazoa</taxon>
        <taxon>Ecdysozoa</taxon>
        <taxon>Arthropoda</taxon>
        <taxon>Chelicerata</taxon>
        <taxon>Arachnida</taxon>
        <taxon>Acari</taxon>
        <taxon>Parasitiformes</taxon>
        <taxon>Mesostigmata</taxon>
        <taxon>Gamasina</taxon>
        <taxon>Dermanyssoidea</taxon>
        <taxon>Laelapidae</taxon>
        <taxon>Tropilaelaps</taxon>
    </lineage>
</organism>
<feature type="non-terminal residue" evidence="2">
    <location>
        <position position="1"/>
    </location>
</feature>
<sequence length="703" mass="80332">VETTPSRYEVTVMYDRCLLHILELNEQTKGTYIARATNEAGEELTTCVLEIGEPEPLVPLDTSIDSLSVSESYDDSFMSVRRSQYQKKKIMSELQMAPWVRQPAPRTSSTEWNESADESFLDVDRKQWQTERHMSQADVRRSKKSRKIKNTETALWSEEMDDSFIDVDRKEWETRRDVSELTKKVRRRPHITELGEEEVTENKSLVTESKVVEEVTEEIVILESVEKKSIEFEAQQKPKRRVSFASITKEIPKVAFEEQPIQTEEEIEVTERVISLAKKPEKKKKPTKEKKTEEAEEVVEEIVEIISKGQPEKKLSVTVESEGIPVAEIKVERIEKPSVIIESKQKPEPETTVIETTKKEDIVEKEITDIVEDVVTIADKQVDKKTEKKVKKPKEVPKPDDQKIEISIGRKSEEKRPITVESKGLMQPEISVSQKKKPKVVADSKEESIQETSVIELELRQKPQYEFQEEQVVEEYFTHGAPRKGEPSISLSKGVTVEETLTNESTEEYNVPKVLTQDRRSFEAIEASMRLLHQQPITIEEISTSEGATLLPEWPKPAEKRAESKIEEHPFVQVSGVTSEMAPTPLKPEKPKKMQAERLPQEEVTEIIEEVTVKPDEAETVHIEGVVERDETGSECVEVMWRKNHHLGTKTTKQKCRSSGAVVEAKTTFESKEVDITLAPGHEEVSKTIQLPDATVKKPMFPS</sequence>
<evidence type="ECO:0000313" key="2">
    <source>
        <dbReference type="EMBL" id="OQR79663.1"/>
    </source>
</evidence>
<name>A0A1V9Y1V2_9ACAR</name>
<protein>
    <recommendedName>
        <fullName evidence="4">Immunoglobulin I-set domain-containing protein</fullName>
    </recommendedName>
</protein>
<dbReference type="OrthoDB" id="6107607at2759"/>
<feature type="region of interest" description="Disordered" evidence="1">
    <location>
        <begin position="548"/>
        <end position="600"/>
    </location>
</feature>
<evidence type="ECO:0000256" key="1">
    <source>
        <dbReference type="SAM" id="MobiDB-lite"/>
    </source>
</evidence>
<reference evidence="2 3" key="1">
    <citation type="journal article" date="2017" name="Gigascience">
        <title>Draft genome of the honey bee ectoparasitic mite, Tropilaelaps mercedesae, is shaped by the parasitic life history.</title>
        <authorList>
            <person name="Dong X."/>
            <person name="Armstrong S.D."/>
            <person name="Xia D."/>
            <person name="Makepeace B.L."/>
            <person name="Darby A.C."/>
            <person name="Kadowaki T."/>
        </authorList>
    </citation>
    <scope>NUCLEOTIDE SEQUENCE [LARGE SCALE GENOMIC DNA]</scope>
    <source>
        <strain evidence="2">Wuxi-XJTLU</strain>
    </source>
</reference>
<dbReference type="Proteomes" id="UP000192247">
    <property type="component" value="Unassembled WGS sequence"/>
</dbReference>
<dbReference type="InParanoid" id="A0A1V9Y1V2"/>
<proteinExistence type="predicted"/>
<dbReference type="EMBL" id="MNPL01000835">
    <property type="protein sequence ID" value="OQR79663.1"/>
    <property type="molecule type" value="Genomic_DNA"/>
</dbReference>